<evidence type="ECO:0008006" key="3">
    <source>
        <dbReference type="Google" id="ProtNLM"/>
    </source>
</evidence>
<sequence>MHTQLTKYIVLIAIIIQSASFKAQTKKIEPINAEKGKLIFSDDFERTQLGKDWKVRDRFKNGAYTLENGVLKGKQLKGINHGSVMRVKFDYSNIIAEFDVKFNGGERFNIVMDDSTNTTSYWGHIQRISFSKNGFKIKDDKTGAMDLKIQKQLKNNPKRAKELKPFLDSKISTTKFNFKENTWYHVIITKKGDILQCQVGDTIGQLKSEGIAHPILNKFGPTVNGDHFLFDNFKIWAIK</sequence>
<reference evidence="1 2" key="1">
    <citation type="submission" date="2019-08" db="EMBL/GenBank/DDBJ databases">
        <title>Seonamhaeicola sediminis sp. nov., isolated from marine sediment.</title>
        <authorList>
            <person name="Cao W.R."/>
        </authorList>
    </citation>
    <scope>NUCLEOTIDE SEQUENCE [LARGE SCALE GENOMIC DNA]</scope>
    <source>
        <strain evidence="1 2">B011</strain>
    </source>
</reference>
<proteinExistence type="predicted"/>
<protein>
    <recommendedName>
        <fullName evidence="3">DUF1080 domain-containing protein</fullName>
    </recommendedName>
</protein>
<dbReference type="Gene3D" id="2.60.120.560">
    <property type="entry name" value="Exo-inulinase, domain 1"/>
    <property type="match status" value="1"/>
</dbReference>
<dbReference type="Proteomes" id="UP000323930">
    <property type="component" value="Unassembled WGS sequence"/>
</dbReference>
<dbReference type="EMBL" id="VSDQ01000679">
    <property type="protein sequence ID" value="TYA74284.1"/>
    <property type="molecule type" value="Genomic_DNA"/>
</dbReference>
<dbReference type="RefSeq" id="WP_148543069.1">
    <property type="nucleotide sequence ID" value="NZ_VSDQ01000679.1"/>
</dbReference>
<dbReference type="OrthoDB" id="1434233at2"/>
<comment type="caution">
    <text evidence="1">The sequence shown here is derived from an EMBL/GenBank/DDBJ whole genome shotgun (WGS) entry which is preliminary data.</text>
</comment>
<name>A0A5D0HSG1_9FLAO</name>
<keyword evidence="2" id="KW-1185">Reference proteome</keyword>
<evidence type="ECO:0000313" key="1">
    <source>
        <dbReference type="EMBL" id="TYA74284.1"/>
    </source>
</evidence>
<dbReference type="AlphaFoldDB" id="A0A5D0HSG1"/>
<accession>A0A5D0HSG1</accession>
<gene>
    <name evidence="1" type="ORF">FUA24_13215</name>
</gene>
<evidence type="ECO:0000313" key="2">
    <source>
        <dbReference type="Proteomes" id="UP000323930"/>
    </source>
</evidence>
<organism evidence="1 2">
    <name type="scientific">Seonamhaeicola marinus</name>
    <dbReference type="NCBI Taxonomy" id="1912246"/>
    <lineage>
        <taxon>Bacteria</taxon>
        <taxon>Pseudomonadati</taxon>
        <taxon>Bacteroidota</taxon>
        <taxon>Flavobacteriia</taxon>
        <taxon>Flavobacteriales</taxon>
        <taxon>Flavobacteriaceae</taxon>
    </lineage>
</organism>